<feature type="transmembrane region" description="Helical" evidence="14">
    <location>
        <begin position="120"/>
        <end position="138"/>
    </location>
</feature>
<evidence type="ECO:0000256" key="6">
    <source>
        <dbReference type="ARBA" id="ARBA00022847"/>
    </source>
</evidence>
<feature type="transmembrane region" description="Helical" evidence="14">
    <location>
        <begin position="365"/>
        <end position="385"/>
    </location>
</feature>
<feature type="transmembrane region" description="Helical" evidence="14">
    <location>
        <begin position="448"/>
        <end position="468"/>
    </location>
</feature>
<keyword evidence="8" id="KW-0915">Sodium</keyword>
<dbReference type="PANTHER" id="PTHR48086:SF3">
    <property type="entry name" value="SODIUM_PROLINE SYMPORTER"/>
    <property type="match status" value="1"/>
</dbReference>
<keyword evidence="5 14" id="KW-0812">Transmembrane</keyword>
<feature type="transmembrane region" description="Helical" evidence="14">
    <location>
        <begin position="423"/>
        <end position="442"/>
    </location>
</feature>
<evidence type="ECO:0000313" key="15">
    <source>
        <dbReference type="EMBL" id="QQK76562.1"/>
    </source>
</evidence>
<dbReference type="PROSITE" id="PS50283">
    <property type="entry name" value="NA_SOLUT_SYMP_3"/>
    <property type="match status" value="1"/>
</dbReference>
<sequence>MKIIEISIMLLYFLFLIILGKYSQKRVTQSQASTDEYYVAGRRIGTGVNALAMMAALGSGGSFMAGVGTVWELGFPFLSWMTLGSIAGFAIASVLVAKPMRNSRKFTVTEFLVDRYEHRLFKVAVPVVIIIGSGMYLMSQMTAGGLIGFYVTGWSYQWGVVIIAIVFILYVAMGGMLAVTWTNILQGAMVILLILIVCIGALIHLPMPYTDLLLNATNENPGLGAVGATMPVTGYIGAFTTWAVAVCVIPHLLMRVFTATDDRSAKLSMNIGMFTYGSLMVASALLVTPFIPLLSNSLLEANPSDMWLLLIAEQFFGPIIMGVLAAGIMAAVMSSVDALLLALSSAVAFDLYKGWHNPEATQRQILKVSAISTWVIGLVVMLLSLNPPDFLVVLYTAAVGFMAAALFAPLVLGIWWKRANVHGAMTGLVVGAVSFLIAFFGFEFPYNAEILVALPLSIVAMISVSALTEKPSQEAINRMATYHEREI</sequence>
<dbReference type="KEGG" id="scia:HUG15_13985"/>
<comment type="similarity">
    <text evidence="2 13">Belongs to the sodium:solute symporter (SSF) (TC 2.A.21) family.</text>
</comment>
<feature type="transmembrane region" description="Helical" evidence="14">
    <location>
        <begin position="158"/>
        <end position="181"/>
    </location>
</feature>
<reference evidence="15 16" key="1">
    <citation type="submission" date="2020-06" db="EMBL/GenBank/DDBJ databases">
        <title>Genomic analysis of Salicibibacter sp. NKC5-3.</title>
        <authorList>
            <person name="Oh Y.J."/>
        </authorList>
    </citation>
    <scope>NUCLEOTIDE SEQUENCE [LARGE SCALE GENOMIC DNA]</scope>
    <source>
        <strain evidence="15 16">NKC5-3</strain>
    </source>
</reference>
<dbReference type="InterPro" id="IPR038377">
    <property type="entry name" value="Na/Glc_symporter_sf"/>
</dbReference>
<evidence type="ECO:0000256" key="2">
    <source>
        <dbReference type="ARBA" id="ARBA00006434"/>
    </source>
</evidence>
<feature type="transmembrane region" description="Helical" evidence="14">
    <location>
        <begin position="232"/>
        <end position="253"/>
    </location>
</feature>
<feature type="transmembrane region" description="Helical" evidence="14">
    <location>
        <begin position="77"/>
        <end position="97"/>
    </location>
</feature>
<keyword evidence="9" id="KW-0406">Ion transport</keyword>
<evidence type="ECO:0000256" key="12">
    <source>
        <dbReference type="ARBA" id="ARBA00033708"/>
    </source>
</evidence>
<dbReference type="InterPro" id="IPR018212">
    <property type="entry name" value="Na/solute_symporter_CS"/>
</dbReference>
<dbReference type="PANTHER" id="PTHR48086">
    <property type="entry name" value="SODIUM/PROLINE SYMPORTER-RELATED"/>
    <property type="match status" value="1"/>
</dbReference>
<feature type="transmembrane region" description="Helical" evidence="14">
    <location>
        <begin position="274"/>
        <end position="295"/>
    </location>
</feature>
<name>A0A7T7CC26_9BACI</name>
<evidence type="ECO:0000256" key="8">
    <source>
        <dbReference type="ARBA" id="ARBA00023053"/>
    </source>
</evidence>
<accession>A0A7T7CC26</accession>
<dbReference type="InterPro" id="IPR001734">
    <property type="entry name" value="Na/solute_symporter"/>
</dbReference>
<dbReference type="InterPro" id="IPR050277">
    <property type="entry name" value="Sodium:Solute_Symporter"/>
</dbReference>
<evidence type="ECO:0000256" key="7">
    <source>
        <dbReference type="ARBA" id="ARBA00022989"/>
    </source>
</evidence>
<feature type="transmembrane region" description="Helical" evidence="14">
    <location>
        <begin position="391"/>
        <end position="416"/>
    </location>
</feature>
<feature type="transmembrane region" description="Helical" evidence="14">
    <location>
        <begin position="315"/>
        <end position="344"/>
    </location>
</feature>
<evidence type="ECO:0000256" key="9">
    <source>
        <dbReference type="ARBA" id="ARBA00023065"/>
    </source>
</evidence>
<keyword evidence="16" id="KW-1185">Reference proteome</keyword>
<evidence type="ECO:0000256" key="14">
    <source>
        <dbReference type="SAM" id="Phobius"/>
    </source>
</evidence>
<evidence type="ECO:0000256" key="1">
    <source>
        <dbReference type="ARBA" id="ARBA00004651"/>
    </source>
</evidence>
<evidence type="ECO:0000256" key="4">
    <source>
        <dbReference type="ARBA" id="ARBA00022475"/>
    </source>
</evidence>
<dbReference type="CDD" id="cd10322">
    <property type="entry name" value="SLC5sbd"/>
    <property type="match status" value="1"/>
</dbReference>
<dbReference type="GO" id="GO:0015293">
    <property type="term" value="F:symporter activity"/>
    <property type="evidence" value="ECO:0007669"/>
    <property type="project" value="UniProtKB-KW"/>
</dbReference>
<dbReference type="GO" id="GO:0005886">
    <property type="term" value="C:plasma membrane"/>
    <property type="evidence" value="ECO:0007669"/>
    <property type="project" value="UniProtKB-SubCell"/>
</dbReference>
<proteinExistence type="inferred from homology"/>
<keyword evidence="6" id="KW-0769">Symport</keyword>
<dbReference type="PROSITE" id="PS00456">
    <property type="entry name" value="NA_SOLUT_SYMP_1"/>
    <property type="match status" value="1"/>
</dbReference>
<evidence type="ECO:0000256" key="3">
    <source>
        <dbReference type="ARBA" id="ARBA00022448"/>
    </source>
</evidence>
<comment type="catalytic activity">
    <reaction evidence="12">
        <text>L-proline(in) + Na(+)(in) = L-proline(out) + Na(+)(out)</text>
        <dbReference type="Rhea" id="RHEA:28967"/>
        <dbReference type="ChEBI" id="CHEBI:29101"/>
        <dbReference type="ChEBI" id="CHEBI:60039"/>
    </reaction>
</comment>
<dbReference type="AlphaFoldDB" id="A0A7T7CC26"/>
<keyword evidence="3" id="KW-0813">Transport</keyword>
<keyword evidence="4" id="KW-1003">Cell membrane</keyword>
<evidence type="ECO:0000256" key="5">
    <source>
        <dbReference type="ARBA" id="ARBA00022692"/>
    </source>
</evidence>
<protein>
    <submittedName>
        <fullName evidence="15">Sodium:solute symporter family protein</fullName>
    </submittedName>
</protein>
<evidence type="ECO:0000256" key="11">
    <source>
        <dbReference type="ARBA" id="ARBA00023201"/>
    </source>
</evidence>
<feature type="transmembrane region" description="Helical" evidence="14">
    <location>
        <begin position="188"/>
        <end position="207"/>
    </location>
</feature>
<evidence type="ECO:0000256" key="10">
    <source>
        <dbReference type="ARBA" id="ARBA00023136"/>
    </source>
</evidence>
<comment type="subcellular location">
    <subcellularLocation>
        <location evidence="1">Cell membrane</location>
        <topology evidence="1">Multi-pass membrane protein</topology>
    </subcellularLocation>
</comment>
<dbReference type="GO" id="GO:0046942">
    <property type="term" value="P:carboxylic acid transport"/>
    <property type="evidence" value="ECO:0007669"/>
    <property type="project" value="UniProtKB-ARBA"/>
</dbReference>
<dbReference type="Proteomes" id="UP000595823">
    <property type="component" value="Chromosome"/>
</dbReference>
<evidence type="ECO:0000256" key="13">
    <source>
        <dbReference type="RuleBase" id="RU362091"/>
    </source>
</evidence>
<dbReference type="Gene3D" id="1.20.1730.10">
    <property type="entry name" value="Sodium/glucose cotransporter"/>
    <property type="match status" value="1"/>
</dbReference>
<keyword evidence="11" id="KW-0739">Sodium transport</keyword>
<keyword evidence="10 14" id="KW-0472">Membrane</keyword>
<dbReference type="Pfam" id="PF00474">
    <property type="entry name" value="SSF"/>
    <property type="match status" value="1"/>
</dbReference>
<feature type="transmembrane region" description="Helical" evidence="14">
    <location>
        <begin position="44"/>
        <end position="71"/>
    </location>
</feature>
<dbReference type="EMBL" id="CP054705">
    <property type="protein sequence ID" value="QQK76562.1"/>
    <property type="molecule type" value="Genomic_DNA"/>
</dbReference>
<feature type="transmembrane region" description="Helical" evidence="14">
    <location>
        <begin position="6"/>
        <end position="23"/>
    </location>
</feature>
<organism evidence="15 16">
    <name type="scientific">Salicibibacter cibarius</name>
    <dbReference type="NCBI Taxonomy" id="2743000"/>
    <lineage>
        <taxon>Bacteria</taxon>
        <taxon>Bacillati</taxon>
        <taxon>Bacillota</taxon>
        <taxon>Bacilli</taxon>
        <taxon>Bacillales</taxon>
        <taxon>Bacillaceae</taxon>
        <taxon>Salicibibacter</taxon>
    </lineage>
</organism>
<dbReference type="RefSeq" id="WP_200123691.1">
    <property type="nucleotide sequence ID" value="NZ_CP054705.1"/>
</dbReference>
<dbReference type="GO" id="GO:0006814">
    <property type="term" value="P:sodium ion transport"/>
    <property type="evidence" value="ECO:0007669"/>
    <property type="project" value="UniProtKB-KW"/>
</dbReference>
<evidence type="ECO:0000313" key="16">
    <source>
        <dbReference type="Proteomes" id="UP000595823"/>
    </source>
</evidence>
<dbReference type="PROSITE" id="PS00457">
    <property type="entry name" value="NA_SOLUT_SYMP_2"/>
    <property type="match status" value="1"/>
</dbReference>
<gene>
    <name evidence="15" type="ORF">HUG15_13985</name>
</gene>
<keyword evidence="7 14" id="KW-1133">Transmembrane helix</keyword>